<feature type="transmembrane region" description="Helical" evidence="1">
    <location>
        <begin position="26"/>
        <end position="46"/>
    </location>
</feature>
<reference evidence="2 3" key="1">
    <citation type="journal article" date="2016" name="Nat. Commun.">
        <title>Thousands of microbial genomes shed light on interconnected biogeochemical processes in an aquifer system.</title>
        <authorList>
            <person name="Anantharaman K."/>
            <person name="Brown C.T."/>
            <person name="Hug L.A."/>
            <person name="Sharon I."/>
            <person name="Castelle C.J."/>
            <person name="Probst A.J."/>
            <person name="Thomas B.C."/>
            <person name="Singh A."/>
            <person name="Wilkins M.J."/>
            <person name="Karaoz U."/>
            <person name="Brodie E.L."/>
            <person name="Williams K.H."/>
            <person name="Hubbard S.S."/>
            <person name="Banfield J.F."/>
        </authorList>
    </citation>
    <scope>NUCLEOTIDE SEQUENCE [LARGE SCALE GENOMIC DNA]</scope>
</reference>
<dbReference type="STRING" id="1801776.A2914_01480"/>
<dbReference type="EMBL" id="MFVA01000010">
    <property type="protein sequence ID" value="OGI88598.1"/>
    <property type="molecule type" value="Genomic_DNA"/>
</dbReference>
<keyword evidence="1" id="KW-0472">Membrane</keyword>
<dbReference type="AlphaFoldDB" id="A0A1F6X3D9"/>
<gene>
    <name evidence="2" type="ORF">A2914_01480</name>
</gene>
<accession>A0A1F6X3D9</accession>
<organism evidence="2 3">
    <name type="scientific">Candidatus Nomurabacteria bacterium RIFCSPLOWO2_01_FULL_41_21</name>
    <dbReference type="NCBI Taxonomy" id="1801776"/>
    <lineage>
        <taxon>Bacteria</taxon>
        <taxon>Candidatus Nomuraibacteriota</taxon>
    </lineage>
</organism>
<keyword evidence="1" id="KW-0812">Transmembrane</keyword>
<evidence type="ECO:0000313" key="3">
    <source>
        <dbReference type="Proteomes" id="UP000176423"/>
    </source>
</evidence>
<proteinExistence type="predicted"/>
<sequence>MLLRLVPFRPPNIEPILATQMPFSRAYGAIPGFLFAFLSIVLFDLITMKIGLWTLLTAVTYGLLGIFAVYFFKNRKGTGLNYAYFAILGTLFFDIITGVLAGPIFFSQNFMEALTGQVPFTLLHLAGNISFAFLLSPLIYKYVIENEKLETTGLLNIFKAKKI</sequence>
<keyword evidence="1" id="KW-1133">Transmembrane helix</keyword>
<dbReference type="Proteomes" id="UP000176423">
    <property type="component" value="Unassembled WGS sequence"/>
</dbReference>
<dbReference type="Gene3D" id="1.10.1760.20">
    <property type="match status" value="1"/>
</dbReference>
<feature type="transmembrane region" description="Helical" evidence="1">
    <location>
        <begin position="52"/>
        <end position="72"/>
    </location>
</feature>
<feature type="transmembrane region" description="Helical" evidence="1">
    <location>
        <begin position="118"/>
        <end position="140"/>
    </location>
</feature>
<comment type="caution">
    <text evidence="2">The sequence shown here is derived from an EMBL/GenBank/DDBJ whole genome shotgun (WGS) entry which is preliminary data.</text>
</comment>
<protein>
    <recommendedName>
        <fullName evidence="4">Rod shape-determining protein MreD</fullName>
    </recommendedName>
</protein>
<name>A0A1F6X3D9_9BACT</name>
<feature type="transmembrane region" description="Helical" evidence="1">
    <location>
        <begin position="84"/>
        <end position="106"/>
    </location>
</feature>
<evidence type="ECO:0008006" key="4">
    <source>
        <dbReference type="Google" id="ProtNLM"/>
    </source>
</evidence>
<evidence type="ECO:0000256" key="1">
    <source>
        <dbReference type="SAM" id="Phobius"/>
    </source>
</evidence>
<evidence type="ECO:0000313" key="2">
    <source>
        <dbReference type="EMBL" id="OGI88598.1"/>
    </source>
</evidence>